<proteinExistence type="predicted"/>
<dbReference type="AlphaFoldDB" id="A0A174KP77"/>
<dbReference type="EMBL" id="CZAJ01000019">
    <property type="protein sequence ID" value="CUP13822.1"/>
    <property type="molecule type" value="Genomic_DNA"/>
</dbReference>
<accession>A0A174KP77</accession>
<gene>
    <name evidence="1" type="ORF">ERS852497_01998</name>
</gene>
<dbReference type="Proteomes" id="UP000095602">
    <property type="component" value="Unassembled WGS sequence"/>
</dbReference>
<protein>
    <submittedName>
        <fullName evidence="1">Uncharacterized protein</fullName>
    </submittedName>
</protein>
<evidence type="ECO:0000313" key="2">
    <source>
        <dbReference type="Proteomes" id="UP000095602"/>
    </source>
</evidence>
<sequence>MYILIKAKLASMFELKEYYTLDEALKLYALYRMDMDIQNGKAEEMRERRE</sequence>
<organism evidence="1 2">
    <name type="scientific">Agathobacter rectalis</name>
    <dbReference type="NCBI Taxonomy" id="39491"/>
    <lineage>
        <taxon>Bacteria</taxon>
        <taxon>Bacillati</taxon>
        <taxon>Bacillota</taxon>
        <taxon>Clostridia</taxon>
        <taxon>Lachnospirales</taxon>
        <taxon>Lachnospiraceae</taxon>
        <taxon>Agathobacter</taxon>
    </lineage>
</organism>
<dbReference type="RefSeq" id="WP_003502280.1">
    <property type="nucleotide sequence ID" value="NZ_CZAJ01000019.1"/>
</dbReference>
<name>A0A174KP77_9FIRM</name>
<reference evidence="1 2" key="1">
    <citation type="submission" date="2015-09" db="EMBL/GenBank/DDBJ databases">
        <authorList>
            <consortium name="Pathogen Informatics"/>
        </authorList>
    </citation>
    <scope>NUCLEOTIDE SEQUENCE [LARGE SCALE GENOMIC DNA]</scope>
    <source>
        <strain evidence="1 2">2789STDY5834884</strain>
    </source>
</reference>
<evidence type="ECO:0000313" key="1">
    <source>
        <dbReference type="EMBL" id="CUP13822.1"/>
    </source>
</evidence>